<dbReference type="Proteomes" id="UP001377567">
    <property type="component" value="Unassembled WGS sequence"/>
</dbReference>
<proteinExistence type="predicted"/>
<dbReference type="AlphaFoldDB" id="A0AAV5S6U1"/>
<evidence type="ECO:0000259" key="2">
    <source>
        <dbReference type="Pfam" id="PF17733"/>
    </source>
</evidence>
<evidence type="ECO:0000256" key="1">
    <source>
        <dbReference type="SAM" id="MobiDB-lite"/>
    </source>
</evidence>
<keyword evidence="4" id="KW-1185">Reference proteome</keyword>
<organism evidence="3 4">
    <name type="scientific">Maudiozyma humilis</name>
    <name type="common">Sour dough yeast</name>
    <name type="synonym">Kazachstania humilis</name>
    <dbReference type="NCBI Taxonomy" id="51915"/>
    <lineage>
        <taxon>Eukaryota</taxon>
        <taxon>Fungi</taxon>
        <taxon>Dikarya</taxon>
        <taxon>Ascomycota</taxon>
        <taxon>Saccharomycotina</taxon>
        <taxon>Saccharomycetes</taxon>
        <taxon>Saccharomycetales</taxon>
        <taxon>Saccharomycetaceae</taxon>
        <taxon>Maudiozyma</taxon>
    </lineage>
</organism>
<gene>
    <name evidence="3" type="ORF">DAKH74_056630</name>
</gene>
<protein>
    <recommendedName>
        <fullName evidence="2">Peroxisomal membrane protein PEX14-like KPWE domain-containing protein</fullName>
    </recommendedName>
</protein>
<name>A0AAV5S6U1_MAUHU</name>
<dbReference type="Pfam" id="PF17733">
    <property type="entry name" value="KPWE_dom"/>
    <property type="match status" value="1"/>
</dbReference>
<sequence>MAEQLTYDQIVEHIVQSKAIPNVVRVPDIVLDDSLRSESTMRPRYKPWESPQPLGGSSGSNVGGSSAAEAAQPQEKPRDGQNASSAQ</sequence>
<evidence type="ECO:0000313" key="3">
    <source>
        <dbReference type="EMBL" id="GMM59046.1"/>
    </source>
</evidence>
<reference evidence="3 4" key="1">
    <citation type="journal article" date="2023" name="Elife">
        <title>Identification of key yeast species and microbe-microbe interactions impacting larval growth of Drosophila in the wild.</title>
        <authorList>
            <person name="Mure A."/>
            <person name="Sugiura Y."/>
            <person name="Maeda R."/>
            <person name="Honda K."/>
            <person name="Sakurai N."/>
            <person name="Takahashi Y."/>
            <person name="Watada M."/>
            <person name="Katoh T."/>
            <person name="Gotoh A."/>
            <person name="Gotoh Y."/>
            <person name="Taniguchi I."/>
            <person name="Nakamura K."/>
            <person name="Hayashi T."/>
            <person name="Katayama T."/>
            <person name="Uemura T."/>
            <person name="Hattori Y."/>
        </authorList>
    </citation>
    <scope>NUCLEOTIDE SEQUENCE [LARGE SCALE GENOMIC DNA]</scope>
    <source>
        <strain evidence="3 4">KH-74</strain>
    </source>
</reference>
<feature type="region of interest" description="Disordered" evidence="1">
    <location>
        <begin position="35"/>
        <end position="87"/>
    </location>
</feature>
<dbReference type="InterPro" id="IPR040554">
    <property type="entry name" value="KPWE_PEX14_dom"/>
</dbReference>
<evidence type="ECO:0000313" key="4">
    <source>
        <dbReference type="Proteomes" id="UP001377567"/>
    </source>
</evidence>
<accession>A0AAV5S6U1</accession>
<comment type="caution">
    <text evidence="3">The sequence shown here is derived from an EMBL/GenBank/DDBJ whole genome shotgun (WGS) entry which is preliminary data.</text>
</comment>
<dbReference type="EMBL" id="BTGD01000025">
    <property type="protein sequence ID" value="GMM59046.1"/>
    <property type="molecule type" value="Genomic_DNA"/>
</dbReference>
<feature type="domain" description="Peroxisomal membrane protein PEX14-like KPWE" evidence="2">
    <location>
        <begin position="3"/>
        <end position="49"/>
    </location>
</feature>